<name>A0A7Y9C6E5_9FLAO</name>
<dbReference type="EMBL" id="JACBJI010000002">
    <property type="protein sequence ID" value="NYA70278.1"/>
    <property type="molecule type" value="Genomic_DNA"/>
</dbReference>
<comment type="caution">
    <text evidence="2">The sequence shown here is derived from an EMBL/GenBank/DDBJ whole genome shotgun (WGS) entry which is preliminary data.</text>
</comment>
<evidence type="ECO:0000313" key="3">
    <source>
        <dbReference type="Proteomes" id="UP000535020"/>
    </source>
</evidence>
<dbReference type="AlphaFoldDB" id="A0A7Y9C6E5"/>
<keyword evidence="3" id="KW-1185">Reference proteome</keyword>
<reference evidence="2 3" key="1">
    <citation type="submission" date="2020-07" db="EMBL/GenBank/DDBJ databases">
        <authorList>
            <person name="Sun Q."/>
        </authorList>
    </citation>
    <scope>NUCLEOTIDE SEQUENCE [LARGE SCALE GENOMIC DNA]</scope>
    <source>
        <strain evidence="2 3">MAH-1</strain>
    </source>
</reference>
<protein>
    <submittedName>
        <fullName evidence="2">Uncharacterized protein</fullName>
    </submittedName>
</protein>
<evidence type="ECO:0000256" key="1">
    <source>
        <dbReference type="SAM" id="MobiDB-lite"/>
    </source>
</evidence>
<accession>A0A7Y9C6E5</accession>
<dbReference type="PROSITE" id="PS51257">
    <property type="entry name" value="PROKAR_LIPOPROTEIN"/>
    <property type="match status" value="1"/>
</dbReference>
<feature type="compositionally biased region" description="Polar residues" evidence="1">
    <location>
        <begin position="197"/>
        <end position="209"/>
    </location>
</feature>
<evidence type="ECO:0000313" key="2">
    <source>
        <dbReference type="EMBL" id="NYA70278.1"/>
    </source>
</evidence>
<gene>
    <name evidence="2" type="ORF">HZF10_05045</name>
</gene>
<proteinExistence type="predicted"/>
<dbReference type="Proteomes" id="UP000535020">
    <property type="component" value="Unassembled WGS sequence"/>
</dbReference>
<dbReference type="RefSeq" id="WP_176005093.1">
    <property type="nucleotide sequence ID" value="NZ_JABWMI010000006.1"/>
</dbReference>
<organism evidence="2 3">
    <name type="scientific">Flavobacterium agri</name>
    <dbReference type="NCBI Taxonomy" id="2743471"/>
    <lineage>
        <taxon>Bacteria</taxon>
        <taxon>Pseudomonadati</taxon>
        <taxon>Bacteroidota</taxon>
        <taxon>Flavobacteriia</taxon>
        <taxon>Flavobacteriales</taxon>
        <taxon>Flavobacteriaceae</taxon>
        <taxon>Flavobacterium</taxon>
    </lineage>
</organism>
<sequence>MAKRLLSLLFIGILLFSCTDEEKRAAEQVKEQKKKEKVFESISLNWRFNTNPTNPTSEKLIATWPAWRDLLREMSQKPQSSIGAFQKKAKILSERALALPNNIPVNYNKPQVKARIAVLTTKINSINLFINLNDIPADKVNALVADINTEMQGFQAQLSEIDRKTSIPKEQGEADMIRMLDTARAIPDAGFKPEDVTPSNSAQKQQQTPRPKGFMGGRDRKLP</sequence>
<feature type="region of interest" description="Disordered" evidence="1">
    <location>
        <begin position="183"/>
        <end position="223"/>
    </location>
</feature>